<evidence type="ECO:0000313" key="3">
    <source>
        <dbReference type="Proteomes" id="UP000198855"/>
    </source>
</evidence>
<accession>A0A1I2DLU3</accession>
<keyword evidence="2" id="KW-0808">Transferase</keyword>
<dbReference type="PROSITE" id="PS51186">
    <property type="entry name" value="GNAT"/>
    <property type="match status" value="1"/>
</dbReference>
<dbReference type="Pfam" id="PF13302">
    <property type="entry name" value="Acetyltransf_3"/>
    <property type="match status" value="1"/>
</dbReference>
<proteinExistence type="predicted"/>
<dbReference type="AlphaFoldDB" id="A0A1I2DLU3"/>
<dbReference type="EMBL" id="FOMT01000004">
    <property type="protein sequence ID" value="SFE81575.1"/>
    <property type="molecule type" value="Genomic_DNA"/>
</dbReference>
<dbReference type="PANTHER" id="PTHR43610:SF1">
    <property type="entry name" value="N-ACETYLTRANSFERASE DOMAIN-CONTAINING PROTEIN"/>
    <property type="match status" value="1"/>
</dbReference>
<dbReference type="GO" id="GO:0016747">
    <property type="term" value="F:acyltransferase activity, transferring groups other than amino-acyl groups"/>
    <property type="evidence" value="ECO:0007669"/>
    <property type="project" value="InterPro"/>
</dbReference>
<evidence type="ECO:0000259" key="1">
    <source>
        <dbReference type="PROSITE" id="PS51186"/>
    </source>
</evidence>
<dbReference type="OrthoDB" id="9795199at2"/>
<feature type="domain" description="N-acetyltransferase" evidence="1">
    <location>
        <begin position="14"/>
        <end position="183"/>
    </location>
</feature>
<evidence type="ECO:0000313" key="2">
    <source>
        <dbReference type="EMBL" id="SFE81575.1"/>
    </source>
</evidence>
<dbReference type="STRING" id="1045775.SAMN05216378_4170"/>
<reference evidence="3" key="1">
    <citation type="submission" date="2016-10" db="EMBL/GenBank/DDBJ databases">
        <authorList>
            <person name="Varghese N."/>
            <person name="Submissions S."/>
        </authorList>
    </citation>
    <scope>NUCLEOTIDE SEQUENCE [LARGE SCALE GENOMIC DNA]</scope>
    <source>
        <strain evidence="3">CGMCC 1.10784</strain>
    </source>
</reference>
<keyword evidence="3" id="KW-1185">Reference proteome</keyword>
<gene>
    <name evidence="2" type="ORF">SAMN05216378_4170</name>
</gene>
<dbReference type="RefSeq" id="WP_091188347.1">
    <property type="nucleotide sequence ID" value="NZ_FOMT01000004.1"/>
</dbReference>
<dbReference type="InterPro" id="IPR000182">
    <property type="entry name" value="GNAT_dom"/>
</dbReference>
<name>A0A1I2DLU3_9BACL</name>
<dbReference type="PANTHER" id="PTHR43610">
    <property type="entry name" value="BLL6696 PROTEIN"/>
    <property type="match status" value="1"/>
</dbReference>
<dbReference type="InterPro" id="IPR016181">
    <property type="entry name" value="Acyl_CoA_acyltransferase"/>
</dbReference>
<sequence length="197" mass="22192">MKFRTDLTLENHKVILLPLQSGHVKELAQLLSDPRVWELTWRKNITEQAIELALESALASREAGTQLPFVIIDKASGRAAGTTRLGDLDVPNRNVEIGWTWLSPDFWGRGINPACKLLLLQYGFEELGVLRVQFSASGSNVRSQRALEKIGAVREGVLRRHRVDATDGGTVHDNVFYSILDREWPLVKERLLQEIDA</sequence>
<dbReference type="SUPFAM" id="SSF55729">
    <property type="entry name" value="Acyl-CoA N-acyltransferases (Nat)"/>
    <property type="match status" value="1"/>
</dbReference>
<protein>
    <submittedName>
        <fullName evidence="2">Protein N-acetyltransferase, RimJ/RimL family</fullName>
    </submittedName>
</protein>
<organism evidence="2 3">
    <name type="scientific">Paenibacillus catalpae</name>
    <dbReference type="NCBI Taxonomy" id="1045775"/>
    <lineage>
        <taxon>Bacteria</taxon>
        <taxon>Bacillati</taxon>
        <taxon>Bacillota</taxon>
        <taxon>Bacilli</taxon>
        <taxon>Bacillales</taxon>
        <taxon>Paenibacillaceae</taxon>
        <taxon>Paenibacillus</taxon>
    </lineage>
</organism>
<dbReference type="Proteomes" id="UP000198855">
    <property type="component" value="Unassembled WGS sequence"/>
</dbReference>
<dbReference type="Gene3D" id="3.40.630.30">
    <property type="match status" value="1"/>
</dbReference>